<evidence type="ECO:0000256" key="5">
    <source>
        <dbReference type="ARBA" id="ARBA00023002"/>
    </source>
</evidence>
<dbReference type="GO" id="GO:0016491">
    <property type="term" value="F:oxidoreductase activity"/>
    <property type="evidence" value="ECO:0007669"/>
    <property type="project" value="UniProtKB-KW"/>
</dbReference>
<comment type="caution">
    <text evidence="7">The sequence shown here is derived from an EMBL/GenBank/DDBJ whole genome shotgun (WGS) entry which is preliminary data.</text>
</comment>
<dbReference type="PANTHER" id="PTHR43673:SF2">
    <property type="entry name" value="NITROREDUCTASE"/>
    <property type="match status" value="1"/>
</dbReference>
<protein>
    <recommendedName>
        <fullName evidence="6">Nitroreductase domain-containing protein</fullName>
    </recommendedName>
</protein>
<keyword evidence="4" id="KW-0288">FMN</keyword>
<evidence type="ECO:0000313" key="7">
    <source>
        <dbReference type="EMBL" id="KKN15776.1"/>
    </source>
</evidence>
<dbReference type="Gene3D" id="3.40.109.10">
    <property type="entry name" value="NADH Oxidase"/>
    <property type="match status" value="1"/>
</dbReference>
<keyword evidence="3" id="KW-0285">Flavoprotein</keyword>
<reference evidence="7" key="1">
    <citation type="journal article" date="2015" name="Nature">
        <title>Complex archaea that bridge the gap between prokaryotes and eukaryotes.</title>
        <authorList>
            <person name="Spang A."/>
            <person name="Saw J.H."/>
            <person name="Jorgensen S.L."/>
            <person name="Zaremba-Niedzwiedzka K."/>
            <person name="Martijn J."/>
            <person name="Lind A.E."/>
            <person name="van Eijk R."/>
            <person name="Schleper C."/>
            <person name="Guy L."/>
            <person name="Ettema T.J."/>
        </authorList>
    </citation>
    <scope>NUCLEOTIDE SEQUENCE</scope>
</reference>
<dbReference type="InterPro" id="IPR000415">
    <property type="entry name" value="Nitroreductase-like"/>
</dbReference>
<dbReference type="Pfam" id="PF00881">
    <property type="entry name" value="Nitroreductase"/>
    <property type="match status" value="1"/>
</dbReference>
<comment type="cofactor">
    <cofactor evidence="1">
        <name>FMN</name>
        <dbReference type="ChEBI" id="CHEBI:58210"/>
    </cofactor>
</comment>
<dbReference type="PANTHER" id="PTHR43673">
    <property type="entry name" value="NAD(P)H NITROREDUCTASE YDGI-RELATED"/>
    <property type="match status" value="1"/>
</dbReference>
<evidence type="ECO:0000256" key="4">
    <source>
        <dbReference type="ARBA" id="ARBA00022643"/>
    </source>
</evidence>
<sequence>MTLIEILKQRKSVRAYLDQAVEKEKINAILDAARHAPSGVNTQPWQVAVVTGKAKQALQTKIETAFRAGNKGKADYQYYPTQWIEPYKSRRKDCGLLMYKTLKIERGDTERQQDQWAANYRAFDAPVMLLFFIDEHMQTGSYMDYGMFLQSVMLAAVDQGLATCPQASIADYPEIIKAELGYTDNRILLCGMALGYEDKNADVNSYRTGREDVESFTDFFD</sequence>
<evidence type="ECO:0000256" key="2">
    <source>
        <dbReference type="ARBA" id="ARBA00007118"/>
    </source>
</evidence>
<gene>
    <name evidence="7" type="ORF">LCGC14_0982530</name>
</gene>
<feature type="domain" description="Nitroreductase" evidence="6">
    <location>
        <begin position="7"/>
        <end position="196"/>
    </location>
</feature>
<dbReference type="AlphaFoldDB" id="A0A0F9QRL2"/>
<dbReference type="InterPro" id="IPR029479">
    <property type="entry name" value="Nitroreductase"/>
</dbReference>
<dbReference type="CDD" id="cd02136">
    <property type="entry name" value="PnbA_NfnB-like"/>
    <property type="match status" value="1"/>
</dbReference>
<proteinExistence type="inferred from homology"/>
<comment type="similarity">
    <text evidence="2">Belongs to the nitroreductase family.</text>
</comment>
<evidence type="ECO:0000256" key="1">
    <source>
        <dbReference type="ARBA" id="ARBA00001917"/>
    </source>
</evidence>
<dbReference type="EMBL" id="LAZR01003678">
    <property type="protein sequence ID" value="KKN15776.1"/>
    <property type="molecule type" value="Genomic_DNA"/>
</dbReference>
<evidence type="ECO:0000259" key="6">
    <source>
        <dbReference type="Pfam" id="PF00881"/>
    </source>
</evidence>
<dbReference type="SUPFAM" id="SSF55469">
    <property type="entry name" value="FMN-dependent nitroreductase-like"/>
    <property type="match status" value="1"/>
</dbReference>
<name>A0A0F9QRL2_9ZZZZ</name>
<evidence type="ECO:0000256" key="3">
    <source>
        <dbReference type="ARBA" id="ARBA00022630"/>
    </source>
</evidence>
<accession>A0A0F9QRL2</accession>
<organism evidence="7">
    <name type="scientific">marine sediment metagenome</name>
    <dbReference type="NCBI Taxonomy" id="412755"/>
    <lineage>
        <taxon>unclassified sequences</taxon>
        <taxon>metagenomes</taxon>
        <taxon>ecological metagenomes</taxon>
    </lineage>
</organism>
<keyword evidence="5" id="KW-0560">Oxidoreductase</keyword>